<feature type="compositionally biased region" description="Basic and acidic residues" evidence="1">
    <location>
        <begin position="41"/>
        <end position="57"/>
    </location>
</feature>
<protein>
    <submittedName>
        <fullName evidence="2">Uncharacterized protein</fullName>
    </submittedName>
</protein>
<proteinExistence type="predicted"/>
<dbReference type="EMBL" id="CABFNP030000658">
    <property type="protein sequence ID" value="CAI6075904.1"/>
    <property type="molecule type" value="Genomic_DNA"/>
</dbReference>
<sequence length="89" mass="9843">MSLPITLETSSVKSALDGQIQEEDEYNPKSQIRPYSNGSGKKQEKPHKDPREVHEAYTDLGQSTKNIHGKVGDKDFNTQEVARNATGEG</sequence>
<name>A0AA35PZE0_9HYPO</name>
<organism evidence="2 3">
    <name type="scientific">Clonostachys chloroleuca</name>
    <dbReference type="NCBI Taxonomy" id="1926264"/>
    <lineage>
        <taxon>Eukaryota</taxon>
        <taxon>Fungi</taxon>
        <taxon>Dikarya</taxon>
        <taxon>Ascomycota</taxon>
        <taxon>Pezizomycotina</taxon>
        <taxon>Sordariomycetes</taxon>
        <taxon>Hypocreomycetidae</taxon>
        <taxon>Hypocreales</taxon>
        <taxon>Bionectriaceae</taxon>
        <taxon>Clonostachys</taxon>
    </lineage>
</organism>
<feature type="region of interest" description="Disordered" evidence="1">
    <location>
        <begin position="1"/>
        <end position="89"/>
    </location>
</feature>
<dbReference type="AlphaFoldDB" id="A0AA35PZE0"/>
<accession>A0AA35PZE0</accession>
<comment type="caution">
    <text evidence="2">The sequence shown here is derived from an EMBL/GenBank/DDBJ whole genome shotgun (WGS) entry which is preliminary data.</text>
</comment>
<keyword evidence="3" id="KW-1185">Reference proteome</keyword>
<feature type="compositionally biased region" description="Polar residues" evidence="1">
    <location>
        <begin position="28"/>
        <end position="40"/>
    </location>
</feature>
<dbReference type="Proteomes" id="UP001160390">
    <property type="component" value="Unassembled WGS sequence"/>
</dbReference>
<evidence type="ECO:0000313" key="3">
    <source>
        <dbReference type="Proteomes" id="UP001160390"/>
    </source>
</evidence>
<evidence type="ECO:0000256" key="1">
    <source>
        <dbReference type="SAM" id="MobiDB-lite"/>
    </source>
</evidence>
<gene>
    <name evidence="2" type="ORF">CCHLO57077_00018823</name>
</gene>
<evidence type="ECO:0000313" key="2">
    <source>
        <dbReference type="EMBL" id="CAI6075904.1"/>
    </source>
</evidence>
<reference evidence="2" key="1">
    <citation type="submission" date="2023-01" db="EMBL/GenBank/DDBJ databases">
        <authorList>
            <person name="Piombo E."/>
        </authorList>
    </citation>
    <scope>NUCLEOTIDE SEQUENCE</scope>
</reference>